<keyword evidence="3" id="KW-0597">Phosphoprotein</keyword>
<dbReference type="Pfam" id="PF02801">
    <property type="entry name" value="Ketoacyl-synt_C"/>
    <property type="match status" value="1"/>
</dbReference>
<accession>A0A7K1UAL6</accession>
<dbReference type="Proteomes" id="UP000461730">
    <property type="component" value="Unassembled WGS sequence"/>
</dbReference>
<dbReference type="InterPro" id="IPR032821">
    <property type="entry name" value="PKS_assoc"/>
</dbReference>
<dbReference type="Gene3D" id="3.40.50.720">
    <property type="entry name" value="NAD(P)-binding Rossmann-like Domain"/>
    <property type="match status" value="1"/>
</dbReference>
<dbReference type="PROSITE" id="PS50075">
    <property type="entry name" value="CARRIER"/>
    <property type="match status" value="1"/>
</dbReference>
<dbReference type="PROSITE" id="PS00606">
    <property type="entry name" value="KS3_1"/>
    <property type="match status" value="1"/>
</dbReference>
<dbReference type="SUPFAM" id="SSF55048">
    <property type="entry name" value="Probable ACP-binding domain of malonyl-CoA ACP transacylase"/>
    <property type="match status" value="1"/>
</dbReference>
<dbReference type="GO" id="GO:0004315">
    <property type="term" value="F:3-oxoacyl-[acyl-carrier-protein] synthase activity"/>
    <property type="evidence" value="ECO:0007669"/>
    <property type="project" value="InterPro"/>
</dbReference>
<dbReference type="InterPro" id="IPR014031">
    <property type="entry name" value="Ketoacyl_synth_C"/>
</dbReference>
<reference evidence="7 8" key="1">
    <citation type="submission" date="2019-12" db="EMBL/GenBank/DDBJ databases">
        <title>Chitinophaga sp. strain ysch24 (GDMCC 1.1355), whole genome shotgun sequence.</title>
        <authorList>
            <person name="Zhang X."/>
        </authorList>
    </citation>
    <scope>NUCLEOTIDE SEQUENCE [LARGE SCALE GENOMIC DNA]</scope>
    <source>
        <strain evidence="8">ysch24</strain>
    </source>
</reference>
<dbReference type="Pfam" id="PF00550">
    <property type="entry name" value="PP-binding"/>
    <property type="match status" value="1"/>
</dbReference>
<evidence type="ECO:0000313" key="7">
    <source>
        <dbReference type="EMBL" id="MVT11419.1"/>
    </source>
</evidence>
<dbReference type="InterPro" id="IPR020841">
    <property type="entry name" value="PKS_Beta-ketoAc_synthase_dom"/>
</dbReference>
<dbReference type="InterPro" id="IPR016036">
    <property type="entry name" value="Malonyl_transacylase_ACP-bd"/>
</dbReference>
<dbReference type="Gene3D" id="3.30.70.250">
    <property type="entry name" value="Malonyl-CoA ACP transacylase, ACP-binding"/>
    <property type="match status" value="1"/>
</dbReference>
<dbReference type="InterPro" id="IPR016035">
    <property type="entry name" value="Acyl_Trfase/lysoPLipase"/>
</dbReference>
<dbReference type="InterPro" id="IPR016039">
    <property type="entry name" value="Thiolase-like"/>
</dbReference>
<dbReference type="Pfam" id="PF00698">
    <property type="entry name" value="Acyl_transf_1"/>
    <property type="match status" value="1"/>
</dbReference>
<organism evidence="7 8">
    <name type="scientific">Chitinophaga tropicalis</name>
    <dbReference type="NCBI Taxonomy" id="2683588"/>
    <lineage>
        <taxon>Bacteria</taxon>
        <taxon>Pseudomonadati</taxon>
        <taxon>Bacteroidota</taxon>
        <taxon>Chitinophagia</taxon>
        <taxon>Chitinophagales</taxon>
        <taxon>Chitinophagaceae</taxon>
        <taxon>Chitinophaga</taxon>
    </lineage>
</organism>
<dbReference type="InterPro" id="IPR001227">
    <property type="entry name" value="Ac_transferase_dom_sf"/>
</dbReference>
<evidence type="ECO:0000256" key="3">
    <source>
        <dbReference type="ARBA" id="ARBA00022553"/>
    </source>
</evidence>
<dbReference type="SMART" id="SM00825">
    <property type="entry name" value="PKS_KS"/>
    <property type="match status" value="1"/>
</dbReference>
<dbReference type="SMART" id="SM00827">
    <property type="entry name" value="PKS_AT"/>
    <property type="match status" value="1"/>
</dbReference>
<dbReference type="SMART" id="SM00822">
    <property type="entry name" value="PKS_KR"/>
    <property type="match status" value="1"/>
</dbReference>
<dbReference type="InterPro" id="IPR018201">
    <property type="entry name" value="Ketoacyl_synth_AS"/>
</dbReference>
<dbReference type="PROSITE" id="PS52004">
    <property type="entry name" value="KS3_2"/>
    <property type="match status" value="1"/>
</dbReference>
<feature type="domain" description="Carrier" evidence="5">
    <location>
        <begin position="1416"/>
        <end position="1491"/>
    </location>
</feature>
<comment type="caution">
    <text evidence="7">The sequence shown here is derived from an EMBL/GenBank/DDBJ whole genome shotgun (WGS) entry which is preliminary data.</text>
</comment>
<dbReference type="InterPro" id="IPR057326">
    <property type="entry name" value="KR_dom"/>
</dbReference>
<evidence type="ECO:0000256" key="1">
    <source>
        <dbReference type="ARBA" id="ARBA00001957"/>
    </source>
</evidence>
<dbReference type="InterPro" id="IPR036736">
    <property type="entry name" value="ACP-like_sf"/>
</dbReference>
<dbReference type="GO" id="GO:0006633">
    <property type="term" value="P:fatty acid biosynthetic process"/>
    <property type="evidence" value="ECO:0007669"/>
    <property type="project" value="InterPro"/>
</dbReference>
<sequence length="1505" mass="165988">MTTAKEYNGLEIAIIGISGQFPASANHREYWQNLADGRELVRQYTDDELRRTGMKEEVLSNERYIKSFGVLENKDCFDPSFFGYTAEEAALMDPQIRVFHEQCWNALEDAGYTSQIDKRKIGLFAGASGNDTWKIYAHSKAGTSAVDPFFLNMITAQSFISTLVSYKLNLRGPSFYVDTACSTSLAAVHLACRSLLTRECTIALAGGVCVTSRKGKGYFYKEGMIFSADGHCRTFDAASSGTIAGEGAGVVVLKRLSEAIKDRDHIYAVIRSTSSNNDGNHKVGYTAPGVKGQTECIIAAHKLAGIDPRTISYVEAHGTATKLGDQIEIRALNEAFGTGGGNKFCAIGSVKTNLGHLDTAAGVAGLIKTALSLKHKKIPASLHFTAPNPEIDFDGGPFYVNDRLQEWKRNDAAPLRAGISSFGIGGTNVHAVLEEAPAPQATDPERTYKLLTVSAKTEGSLGRYLDSLQDFLLKEPGTNLGDLSYTLQAGRKHFTWRQSLVYRDREDLLSQLEDSRNKGLFVRSQERNGGLVFLFPGQGSQYREMGRDLYAGEPVFRQEMDRGFSIIEKLTGEDFREVLFPSSPEDTRINDTRYTQALIFLVSYSLSRVLQGMGIKPRYMLGHSIGEYVAACMSGVFSFEDGLRLVLKRGALMGSVEKGTMVSVGMSAGQASLYLETGISLAAVNGPEQVVFSGEPSQMASLMDKLSAADIPHVKLHTSHAFHSSMQDPILEAFRSELEQVTFNKPELPFVSNLTGGLISAEQACSADYWVRHLRETVQFSQGVTTLLQQGKGLVFLEVGAGASLSKLVKQHLPGVTDVPVVNLVRGVKEGADDVRYLNNGLGQLWSAGVSLDWDAFYGEERRNRISLPGYSFEPVKFPTEVDPFESGFLAGLTPAKTINRELKDWVYYPSWKRAVLPSPDAATGRKVYLLFSFSSEFSGSIKARLLAQGNEVVEVYAGSTFEKLSDTQYTIDPADTGNFNRLLNETESDGIVITDIIYAWAAAADPSKLELQEGNRDLDLVYFNIVRLVQSLLQQNTLKGKHLYILTNSLHKVLGNEEIAYVQSLALGLVNALPQEYSASCSNIDIDLKEDMEQVTNLLVGELKNSESKDRIVAIRHGQRWIQDFQKHASPIPETKSSIRSGGVYLVTGGLGNVGFVLARHLAEQHNAKLIITGRKVIREEESFLPGNDNEAFNRLNYLKGVSPGVRYYSVDVADEENFSRAVKDGEIALGRIDGVIHTAGIIDDRYFELIEDMTAEKVLTLFGPKVQGIRNIYHLFRHRSPDFVWITSSLATVLGGLGFGAYSAANLFMDHFVYAISGELPGWKCIDLAGMVFTNEAKEKEAHALNPSEIARLFEWSLTVKGVPVILENKADLAARIEEVYNKKKASYLDDDTATAPAVVNKLHRPELSTIYEEAETETEMKLKVLFEQFFGIESIGVEDNFFELGGDSLKGMMLLKRIKKEFDISLTLKDFFHCPTIRGAAAKIDEIVWFNTDVEMENAITI</sequence>
<protein>
    <submittedName>
        <fullName evidence="7">SDR family NAD(P)-dependent oxidoreductase</fullName>
    </submittedName>
</protein>
<dbReference type="InterPro" id="IPR013968">
    <property type="entry name" value="PKS_KR"/>
</dbReference>
<proteinExistence type="predicted"/>
<dbReference type="Gene3D" id="3.40.47.10">
    <property type="match status" value="1"/>
</dbReference>
<dbReference type="SUPFAM" id="SSF53901">
    <property type="entry name" value="Thiolase-like"/>
    <property type="match status" value="1"/>
</dbReference>
<dbReference type="CDD" id="cd08953">
    <property type="entry name" value="KR_2_SDR_x"/>
    <property type="match status" value="1"/>
</dbReference>
<dbReference type="PANTHER" id="PTHR43775:SF51">
    <property type="entry name" value="INACTIVE PHENOLPHTHIOCEROL SYNTHESIS POLYKETIDE SYNTHASE TYPE I PKS1-RELATED"/>
    <property type="match status" value="1"/>
</dbReference>
<comment type="cofactor">
    <cofactor evidence="1">
        <name>pantetheine 4'-phosphate</name>
        <dbReference type="ChEBI" id="CHEBI:47942"/>
    </cofactor>
</comment>
<keyword evidence="2" id="KW-0596">Phosphopantetheine</keyword>
<dbReference type="PANTHER" id="PTHR43775">
    <property type="entry name" value="FATTY ACID SYNTHASE"/>
    <property type="match status" value="1"/>
</dbReference>
<dbReference type="Gene3D" id="1.10.1200.10">
    <property type="entry name" value="ACP-like"/>
    <property type="match status" value="1"/>
</dbReference>
<dbReference type="Pfam" id="PF08659">
    <property type="entry name" value="KR"/>
    <property type="match status" value="1"/>
</dbReference>
<dbReference type="CDD" id="cd00833">
    <property type="entry name" value="PKS"/>
    <property type="match status" value="1"/>
</dbReference>
<dbReference type="InterPro" id="IPR014030">
    <property type="entry name" value="Ketoacyl_synth_N"/>
</dbReference>
<feature type="domain" description="Ketosynthase family 3 (KS3)" evidence="6">
    <location>
        <begin position="9"/>
        <end position="435"/>
    </location>
</feature>
<dbReference type="Pfam" id="PF00109">
    <property type="entry name" value="ketoacyl-synt"/>
    <property type="match status" value="1"/>
</dbReference>
<evidence type="ECO:0000256" key="2">
    <source>
        <dbReference type="ARBA" id="ARBA00022450"/>
    </source>
</evidence>
<dbReference type="GO" id="GO:0004312">
    <property type="term" value="F:fatty acid synthase activity"/>
    <property type="evidence" value="ECO:0007669"/>
    <property type="project" value="TreeGrafter"/>
</dbReference>
<dbReference type="InterPro" id="IPR020806">
    <property type="entry name" value="PKS_PP-bd"/>
</dbReference>
<dbReference type="SUPFAM" id="SSF51735">
    <property type="entry name" value="NAD(P)-binding Rossmann-fold domains"/>
    <property type="match status" value="2"/>
</dbReference>
<dbReference type="Pfam" id="PF16197">
    <property type="entry name" value="KAsynt_C_assoc"/>
    <property type="match status" value="1"/>
</dbReference>
<dbReference type="InterPro" id="IPR009081">
    <property type="entry name" value="PP-bd_ACP"/>
</dbReference>
<dbReference type="InterPro" id="IPR006162">
    <property type="entry name" value="Ppantetheine_attach_site"/>
</dbReference>
<dbReference type="FunFam" id="1.10.1200.10:FF:000005">
    <property type="entry name" value="Nonribosomal peptide synthetase 1"/>
    <property type="match status" value="1"/>
</dbReference>
<dbReference type="InterPro" id="IPR014043">
    <property type="entry name" value="Acyl_transferase_dom"/>
</dbReference>
<gene>
    <name evidence="7" type="ORF">GO493_24350</name>
</gene>
<keyword evidence="8" id="KW-1185">Reference proteome</keyword>
<dbReference type="InterPro" id="IPR050091">
    <property type="entry name" value="PKS_NRPS_Biosynth_Enz"/>
</dbReference>
<dbReference type="PROSITE" id="PS00012">
    <property type="entry name" value="PHOSPHOPANTETHEINE"/>
    <property type="match status" value="1"/>
</dbReference>
<dbReference type="EMBL" id="WRXN01000013">
    <property type="protein sequence ID" value="MVT11419.1"/>
    <property type="molecule type" value="Genomic_DNA"/>
</dbReference>
<evidence type="ECO:0000256" key="4">
    <source>
        <dbReference type="ARBA" id="ARBA00022679"/>
    </source>
</evidence>
<dbReference type="GO" id="GO:0031177">
    <property type="term" value="F:phosphopantetheine binding"/>
    <property type="evidence" value="ECO:0007669"/>
    <property type="project" value="InterPro"/>
</dbReference>
<dbReference type="RefSeq" id="WP_157308846.1">
    <property type="nucleotide sequence ID" value="NZ_WRXN01000013.1"/>
</dbReference>
<dbReference type="Pfam" id="PF21394">
    <property type="entry name" value="Beta-ketacyl_N"/>
    <property type="match status" value="1"/>
</dbReference>
<evidence type="ECO:0000259" key="6">
    <source>
        <dbReference type="PROSITE" id="PS52004"/>
    </source>
</evidence>
<dbReference type="InterPro" id="IPR049490">
    <property type="entry name" value="C883_1060-like_KR_N"/>
</dbReference>
<dbReference type="SUPFAM" id="SSF52151">
    <property type="entry name" value="FabD/lysophospholipase-like"/>
    <property type="match status" value="1"/>
</dbReference>
<dbReference type="SUPFAM" id="SSF47336">
    <property type="entry name" value="ACP-like"/>
    <property type="match status" value="1"/>
</dbReference>
<evidence type="ECO:0000313" key="8">
    <source>
        <dbReference type="Proteomes" id="UP000461730"/>
    </source>
</evidence>
<evidence type="ECO:0000259" key="5">
    <source>
        <dbReference type="PROSITE" id="PS50075"/>
    </source>
</evidence>
<dbReference type="InterPro" id="IPR036291">
    <property type="entry name" value="NAD(P)-bd_dom_sf"/>
</dbReference>
<dbReference type="SMART" id="SM00823">
    <property type="entry name" value="PKS_PP"/>
    <property type="match status" value="1"/>
</dbReference>
<keyword evidence="4" id="KW-0808">Transferase</keyword>
<name>A0A7K1UAL6_9BACT</name>
<dbReference type="Gene3D" id="3.30.70.3290">
    <property type="match status" value="1"/>
</dbReference>
<dbReference type="Gene3D" id="3.40.366.10">
    <property type="entry name" value="Malonyl-Coenzyme A Acyl Carrier Protein, domain 2"/>
    <property type="match status" value="1"/>
</dbReference>